<protein>
    <recommendedName>
        <fullName evidence="4">AtpZ/AtpI family protein</fullName>
    </recommendedName>
</protein>
<proteinExistence type="predicted"/>
<dbReference type="EMBL" id="MGAT01000027">
    <property type="protein sequence ID" value="OGK52173.1"/>
    <property type="molecule type" value="Genomic_DNA"/>
</dbReference>
<accession>A0A1F7J990</accession>
<keyword evidence="1" id="KW-0812">Transmembrane</keyword>
<comment type="caution">
    <text evidence="2">The sequence shown here is derived from an EMBL/GenBank/DDBJ whole genome shotgun (WGS) entry which is preliminary data.</text>
</comment>
<evidence type="ECO:0000313" key="2">
    <source>
        <dbReference type="EMBL" id="OGK52173.1"/>
    </source>
</evidence>
<evidence type="ECO:0000313" key="3">
    <source>
        <dbReference type="Proteomes" id="UP000178857"/>
    </source>
</evidence>
<organism evidence="2 3">
    <name type="scientific">Candidatus Roizmanbacteria bacterium RIFCSPLOWO2_01_FULL_44_13</name>
    <dbReference type="NCBI Taxonomy" id="1802069"/>
    <lineage>
        <taxon>Bacteria</taxon>
        <taxon>Candidatus Roizmaniibacteriota</taxon>
    </lineage>
</organism>
<keyword evidence="1" id="KW-1133">Transmembrane helix</keyword>
<feature type="transmembrane region" description="Helical" evidence="1">
    <location>
        <begin position="64"/>
        <end position="84"/>
    </location>
</feature>
<sequence length="89" mass="10196">MNKEYFAFDKNLNLKKSGAIRHKKKTKRENYFSLAKYFNIGYYLVTPLIIGVFLGFFLRGVTRIEGFVVGGIIAGAVGTFYNLFKLTKE</sequence>
<reference evidence="2 3" key="1">
    <citation type="journal article" date="2016" name="Nat. Commun.">
        <title>Thousands of microbial genomes shed light on interconnected biogeochemical processes in an aquifer system.</title>
        <authorList>
            <person name="Anantharaman K."/>
            <person name="Brown C.T."/>
            <person name="Hug L.A."/>
            <person name="Sharon I."/>
            <person name="Castelle C.J."/>
            <person name="Probst A.J."/>
            <person name="Thomas B.C."/>
            <person name="Singh A."/>
            <person name="Wilkins M.J."/>
            <person name="Karaoz U."/>
            <person name="Brodie E.L."/>
            <person name="Williams K.H."/>
            <person name="Hubbard S.S."/>
            <person name="Banfield J.F."/>
        </authorList>
    </citation>
    <scope>NUCLEOTIDE SEQUENCE [LARGE SCALE GENOMIC DNA]</scope>
</reference>
<evidence type="ECO:0000256" key="1">
    <source>
        <dbReference type="SAM" id="Phobius"/>
    </source>
</evidence>
<dbReference type="AlphaFoldDB" id="A0A1F7J990"/>
<evidence type="ECO:0008006" key="4">
    <source>
        <dbReference type="Google" id="ProtNLM"/>
    </source>
</evidence>
<gene>
    <name evidence="2" type="ORF">A2970_02705</name>
</gene>
<keyword evidence="1" id="KW-0472">Membrane</keyword>
<dbReference type="Proteomes" id="UP000178857">
    <property type="component" value="Unassembled WGS sequence"/>
</dbReference>
<feature type="transmembrane region" description="Helical" evidence="1">
    <location>
        <begin position="37"/>
        <end position="58"/>
    </location>
</feature>
<name>A0A1F7J990_9BACT</name>